<dbReference type="InterPro" id="IPR029028">
    <property type="entry name" value="Alpha/beta_knot_MTases"/>
</dbReference>
<dbReference type="SUPFAM" id="SSF75217">
    <property type="entry name" value="alpha/beta knot"/>
    <property type="match status" value="1"/>
</dbReference>
<dbReference type="GO" id="GO:0032259">
    <property type="term" value="P:methylation"/>
    <property type="evidence" value="ECO:0007669"/>
    <property type="project" value="UniProtKB-KW"/>
</dbReference>
<dbReference type="AlphaFoldDB" id="A0A2H0LR14"/>
<dbReference type="GO" id="GO:0008168">
    <property type="term" value="F:methyltransferase activity"/>
    <property type="evidence" value="ECO:0007669"/>
    <property type="project" value="UniProtKB-KW"/>
</dbReference>
<evidence type="ECO:0000256" key="4">
    <source>
        <dbReference type="ARBA" id="ARBA00038303"/>
    </source>
</evidence>
<dbReference type="InterPro" id="IPR003742">
    <property type="entry name" value="RlmH-like"/>
</dbReference>
<dbReference type="PANTHER" id="PTHR33603">
    <property type="entry name" value="METHYLTRANSFERASE"/>
    <property type="match status" value="1"/>
</dbReference>
<evidence type="ECO:0000256" key="3">
    <source>
        <dbReference type="ARBA" id="ARBA00022691"/>
    </source>
</evidence>
<evidence type="ECO:0000256" key="2">
    <source>
        <dbReference type="ARBA" id="ARBA00022679"/>
    </source>
</evidence>
<evidence type="ECO:0000313" key="6">
    <source>
        <dbReference type="Proteomes" id="UP000230859"/>
    </source>
</evidence>
<comment type="similarity">
    <text evidence="4">Belongs to the RNA methyltransferase RlmH family.</text>
</comment>
<keyword evidence="1" id="KW-0489">Methyltransferase</keyword>
<gene>
    <name evidence="5" type="ORF">COV74_03370</name>
</gene>
<dbReference type="CDD" id="cd18081">
    <property type="entry name" value="RlmH-like"/>
    <property type="match status" value="1"/>
</dbReference>
<protein>
    <submittedName>
        <fullName evidence="5">Uncharacterized protein</fullName>
    </submittedName>
</protein>
<organism evidence="5 6">
    <name type="scientific">Candidatus Abzuiibacterium crystallinum</name>
    <dbReference type="NCBI Taxonomy" id="1974748"/>
    <lineage>
        <taxon>Bacteria</taxon>
        <taxon>Pseudomonadati</taxon>
        <taxon>Candidatus Omnitrophota</taxon>
        <taxon>Candidatus Abzuiibacterium</taxon>
    </lineage>
</organism>
<name>A0A2H0LR14_9BACT</name>
<dbReference type="InterPro" id="IPR029026">
    <property type="entry name" value="tRNA_m1G_MTases_N"/>
</dbReference>
<sequence length="152" mass="17145">MHISFVLDWLPPGALRKKIFKSAALQVVFCDYLKRLSHFTPATFSGRINAVEPKSNAKRWICERKKGVSKNPSSEEIAEKVGQILLSGCQQFQIIIGGPDGFSDQTIQQLKPDFIWSFGALTYPHELAAVVSAEQIYRAWTILKKMPYHVGH</sequence>
<dbReference type="PANTHER" id="PTHR33603:SF1">
    <property type="entry name" value="RIBOSOMAL RNA LARGE SUBUNIT METHYLTRANSFERASE H"/>
    <property type="match status" value="1"/>
</dbReference>
<comment type="caution">
    <text evidence="5">The sequence shown here is derived from an EMBL/GenBank/DDBJ whole genome shotgun (WGS) entry which is preliminary data.</text>
</comment>
<proteinExistence type="inferred from homology"/>
<evidence type="ECO:0000313" key="5">
    <source>
        <dbReference type="EMBL" id="PIQ86791.1"/>
    </source>
</evidence>
<reference evidence="5 6" key="1">
    <citation type="submission" date="2017-09" db="EMBL/GenBank/DDBJ databases">
        <title>Depth-based differentiation of microbial function through sediment-hosted aquifers and enrichment of novel symbionts in the deep terrestrial subsurface.</title>
        <authorList>
            <person name="Probst A.J."/>
            <person name="Ladd B."/>
            <person name="Jarett J.K."/>
            <person name="Geller-Mcgrath D.E."/>
            <person name="Sieber C.M."/>
            <person name="Emerson J.B."/>
            <person name="Anantharaman K."/>
            <person name="Thomas B.C."/>
            <person name="Malmstrom R."/>
            <person name="Stieglmeier M."/>
            <person name="Klingl A."/>
            <person name="Woyke T."/>
            <person name="Ryan C.M."/>
            <person name="Banfield J.F."/>
        </authorList>
    </citation>
    <scope>NUCLEOTIDE SEQUENCE [LARGE SCALE GENOMIC DNA]</scope>
    <source>
        <strain evidence="5">CG11_big_fil_rev_8_21_14_0_20_45_26</strain>
    </source>
</reference>
<dbReference type="Gene3D" id="3.40.1280.10">
    <property type="match status" value="1"/>
</dbReference>
<keyword evidence="3" id="KW-0949">S-adenosyl-L-methionine</keyword>
<accession>A0A2H0LR14</accession>
<dbReference type="GO" id="GO:0006364">
    <property type="term" value="P:rRNA processing"/>
    <property type="evidence" value="ECO:0007669"/>
    <property type="project" value="InterPro"/>
</dbReference>
<dbReference type="Proteomes" id="UP000230859">
    <property type="component" value="Unassembled WGS sequence"/>
</dbReference>
<keyword evidence="2" id="KW-0808">Transferase</keyword>
<dbReference type="EMBL" id="PCVY01000029">
    <property type="protein sequence ID" value="PIQ86791.1"/>
    <property type="molecule type" value="Genomic_DNA"/>
</dbReference>
<dbReference type="Pfam" id="PF02590">
    <property type="entry name" value="SPOUT_MTase"/>
    <property type="match status" value="1"/>
</dbReference>
<evidence type="ECO:0000256" key="1">
    <source>
        <dbReference type="ARBA" id="ARBA00022603"/>
    </source>
</evidence>